<feature type="compositionally biased region" description="Pro residues" evidence="1">
    <location>
        <begin position="39"/>
        <end position="48"/>
    </location>
</feature>
<feature type="compositionally biased region" description="Low complexity" evidence="1">
    <location>
        <begin position="116"/>
        <end position="136"/>
    </location>
</feature>
<accession>A0A1Z5JTH8</accession>
<dbReference type="Proteomes" id="UP000198406">
    <property type="component" value="Unassembled WGS sequence"/>
</dbReference>
<organism evidence="3 4">
    <name type="scientific">Fistulifera solaris</name>
    <name type="common">Oleaginous diatom</name>
    <dbReference type="NCBI Taxonomy" id="1519565"/>
    <lineage>
        <taxon>Eukaryota</taxon>
        <taxon>Sar</taxon>
        <taxon>Stramenopiles</taxon>
        <taxon>Ochrophyta</taxon>
        <taxon>Bacillariophyta</taxon>
        <taxon>Bacillariophyceae</taxon>
        <taxon>Bacillariophycidae</taxon>
        <taxon>Naviculales</taxon>
        <taxon>Naviculaceae</taxon>
        <taxon>Fistulifera</taxon>
    </lineage>
</organism>
<keyword evidence="2" id="KW-0812">Transmembrane</keyword>
<keyword evidence="2" id="KW-0472">Membrane</keyword>
<gene>
    <name evidence="3" type="ORF">FisN_10Lh210</name>
</gene>
<dbReference type="EMBL" id="BDSP01000114">
    <property type="protein sequence ID" value="GAX17343.1"/>
    <property type="molecule type" value="Genomic_DNA"/>
</dbReference>
<dbReference type="AlphaFoldDB" id="A0A1Z5JTH8"/>
<feature type="compositionally biased region" description="Basic and acidic residues" evidence="1">
    <location>
        <begin position="153"/>
        <end position="165"/>
    </location>
</feature>
<dbReference type="PANTHER" id="PTHR43103">
    <property type="entry name" value="NUCLEOSIDE-DIPHOSPHATE-SUGAR EPIMERASE"/>
    <property type="match status" value="1"/>
</dbReference>
<evidence type="ECO:0000313" key="3">
    <source>
        <dbReference type="EMBL" id="GAX17343.1"/>
    </source>
</evidence>
<feature type="region of interest" description="Disordered" evidence="1">
    <location>
        <begin position="107"/>
        <end position="211"/>
    </location>
</feature>
<feature type="compositionally biased region" description="Polar residues" evidence="1">
    <location>
        <begin position="137"/>
        <end position="146"/>
    </location>
</feature>
<proteinExistence type="predicted"/>
<evidence type="ECO:0000256" key="2">
    <source>
        <dbReference type="SAM" id="Phobius"/>
    </source>
</evidence>
<feature type="region of interest" description="Disordered" evidence="1">
    <location>
        <begin position="230"/>
        <end position="257"/>
    </location>
</feature>
<dbReference type="OrthoDB" id="45093at2759"/>
<feature type="region of interest" description="Disordered" evidence="1">
    <location>
        <begin position="1"/>
        <end position="95"/>
    </location>
</feature>
<evidence type="ECO:0000256" key="1">
    <source>
        <dbReference type="SAM" id="MobiDB-lite"/>
    </source>
</evidence>
<feature type="compositionally biased region" description="Polar residues" evidence="1">
    <location>
        <begin position="60"/>
        <end position="95"/>
    </location>
</feature>
<reference evidence="3 4" key="1">
    <citation type="journal article" date="2015" name="Plant Cell">
        <title>Oil accumulation by the oleaginous diatom Fistulifera solaris as revealed by the genome and transcriptome.</title>
        <authorList>
            <person name="Tanaka T."/>
            <person name="Maeda Y."/>
            <person name="Veluchamy A."/>
            <person name="Tanaka M."/>
            <person name="Abida H."/>
            <person name="Marechal E."/>
            <person name="Bowler C."/>
            <person name="Muto M."/>
            <person name="Sunaga Y."/>
            <person name="Tanaka M."/>
            <person name="Yoshino T."/>
            <person name="Taniguchi T."/>
            <person name="Fukuda Y."/>
            <person name="Nemoto M."/>
            <person name="Matsumoto M."/>
            <person name="Wong P.S."/>
            <person name="Aburatani S."/>
            <person name="Fujibuchi W."/>
        </authorList>
    </citation>
    <scope>NUCLEOTIDE SEQUENCE [LARGE SCALE GENOMIC DNA]</scope>
    <source>
        <strain evidence="3 4">JPCC DA0580</strain>
    </source>
</reference>
<dbReference type="SUPFAM" id="SSF51735">
    <property type="entry name" value="NAD(P)-binding Rossmann-fold domains"/>
    <property type="match status" value="1"/>
</dbReference>
<keyword evidence="2" id="KW-1133">Transmembrane helix</keyword>
<sequence length="1269" mass="144575">MESNGSKQRKVDKPNEVESSSSHARDQTPSNQNSERPVVPIPVRPVPPNEYTKKADDSCRSTGINPMTTIQNGLQNEQNAKSGKVNSSNESGNNFYLSSLVDPNKAITSLDPQPATFSPSSDRSSPFRLFSPFSTPGSQASPSRASTPPVILEGHETLQHSDDSSARGVHRTASGKRQLQRGISTNSSLELSPHRTGQKSVRNEDLEPGNTDDEVLMDVAQLGVHRRHQPSIVASPPRPNHTDLYRSRRQQHHPRFKRKETSGIWRLGRWIRSCLFAGIPAYLLATLFFFRHASKNRLSYRIFVELANDAAKLRDQRRFKDRREADLFELVQKELDKNGSERRNRSKPPAITIVDERVDSYDVWLSDQHERAPHTNTNIEHSPPADMNSLCGYLARTASVTNRDSYVQRDALNSKARVLITGILNPTGFHLALALKERCGVELMIGIDNMFPNTVKSRLDLIKPMEILYTTIPKLSRPIYASYVGIDPTKQPKKNSPSLDMTGELNLYGAFQPTHIIHLGSITEDAYFTSTDTSHEKNAMFSFRSALAGMEQILSSIASVNDKSKRPHLMFASSNLFHERIPNDWMDVLQGRSRMMDEIMADFYYAKYGVESVALRLPNGIYGPWVRTSDVANAEFWKVSSVLQSSLESHCTAENCINSTLTSSWEHDDKWDFLYVDDAVDTIIAAMQFRSPSFLPVTFEVTSGGTLSLSDVREVAQSKLSALKKVEGTSLTSTMRAMTEYDNLIAARKASEEKLSWHKPRVTPDEGFTRTLAWLMDQARPFPSLQKHHDAAGEQSINPESRTGDNLLIQNLLPTCGSEDILCHRGQKYLPCASSCTTKQHCLPSLFDSVLEVFREVTEGCDIVLYTHQLGKDVSDLQLQAEYMEEGDPLICNVAIVSRESPLVETVIRKVPEDQLVKLGVEANSQDRSKKSAFYQKKISQLNGRLLFRGWVLIWPETETPQPLHEHEAALLKLTPNAFFASDVKYALYIDQTFTVSPSLKDIQFLVSEMQRSHWPKRLVKRKTTPKAKFVLPAEPNRRAVILMSELKYQDSATAERLPPDTNIEVYEATRFMRFELGEEPLGKEPFALRLQREFYQKLPSIINRDQMRSSTEASYKFNMSKFWARTRWILHDMKLEEAHQLRCDWYQEHIHWGTKLDQLSLSFVMARRDVERRIAHMEPDDNVLKPMQENIEMKRLLSDTFEWHSMLTEQNKHFAPYEMIKVLPYGISYNLEEEQYHGSHGQKPPLFARIISDRTLSLARKEWNRRNK</sequence>
<feature type="compositionally biased region" description="Basic residues" evidence="1">
    <location>
        <begin position="247"/>
        <end position="257"/>
    </location>
</feature>
<feature type="compositionally biased region" description="Polar residues" evidence="1">
    <location>
        <begin position="175"/>
        <end position="190"/>
    </location>
</feature>
<dbReference type="PANTHER" id="PTHR43103:SF3">
    <property type="entry name" value="ADP-L-GLYCERO-D-MANNO-HEPTOSE-6-EPIMERASE"/>
    <property type="match status" value="1"/>
</dbReference>
<comment type="caution">
    <text evidence="3">The sequence shown here is derived from an EMBL/GenBank/DDBJ whole genome shotgun (WGS) entry which is preliminary data.</text>
</comment>
<protein>
    <submittedName>
        <fullName evidence="3">Uncharacterized protein</fullName>
    </submittedName>
</protein>
<dbReference type="InterPro" id="IPR036291">
    <property type="entry name" value="NAD(P)-bd_dom_sf"/>
</dbReference>
<dbReference type="InParanoid" id="A0A1Z5JTH8"/>
<keyword evidence="4" id="KW-1185">Reference proteome</keyword>
<dbReference type="Gene3D" id="3.40.50.720">
    <property type="entry name" value="NAD(P)-binding Rossmann-like Domain"/>
    <property type="match status" value="1"/>
</dbReference>
<feature type="compositionally biased region" description="Polar residues" evidence="1">
    <location>
        <begin position="17"/>
        <end position="35"/>
    </location>
</feature>
<evidence type="ECO:0000313" key="4">
    <source>
        <dbReference type="Proteomes" id="UP000198406"/>
    </source>
</evidence>
<feature type="transmembrane region" description="Helical" evidence="2">
    <location>
        <begin position="270"/>
        <end position="290"/>
    </location>
</feature>
<name>A0A1Z5JTH8_FISSO</name>